<comment type="caution">
    <text evidence="1">The sequence shown here is derived from an EMBL/GenBank/DDBJ whole genome shotgun (WGS) entry which is preliminary data.</text>
</comment>
<protein>
    <submittedName>
        <fullName evidence="1">Uncharacterized protein</fullName>
    </submittedName>
</protein>
<accession>A0A5B7JRP2</accession>
<dbReference type="EMBL" id="VSRR010110309">
    <property type="protein sequence ID" value="MPC97509.1"/>
    <property type="molecule type" value="Genomic_DNA"/>
</dbReference>
<organism evidence="1 2">
    <name type="scientific">Portunus trituberculatus</name>
    <name type="common">Swimming crab</name>
    <name type="synonym">Neptunus trituberculatus</name>
    <dbReference type="NCBI Taxonomy" id="210409"/>
    <lineage>
        <taxon>Eukaryota</taxon>
        <taxon>Metazoa</taxon>
        <taxon>Ecdysozoa</taxon>
        <taxon>Arthropoda</taxon>
        <taxon>Crustacea</taxon>
        <taxon>Multicrustacea</taxon>
        <taxon>Malacostraca</taxon>
        <taxon>Eumalacostraca</taxon>
        <taxon>Eucarida</taxon>
        <taxon>Decapoda</taxon>
        <taxon>Pleocyemata</taxon>
        <taxon>Brachyura</taxon>
        <taxon>Eubrachyura</taxon>
        <taxon>Portunoidea</taxon>
        <taxon>Portunidae</taxon>
        <taxon>Portuninae</taxon>
        <taxon>Portunus</taxon>
    </lineage>
</organism>
<name>A0A5B7JRP2_PORTR</name>
<reference evidence="1 2" key="1">
    <citation type="submission" date="2019-05" db="EMBL/GenBank/DDBJ databases">
        <title>Another draft genome of Portunus trituberculatus and its Hox gene families provides insights of decapod evolution.</title>
        <authorList>
            <person name="Jeong J.-H."/>
            <person name="Song I."/>
            <person name="Kim S."/>
            <person name="Choi T."/>
            <person name="Kim D."/>
            <person name="Ryu S."/>
            <person name="Kim W."/>
        </authorList>
    </citation>
    <scope>NUCLEOTIDE SEQUENCE [LARGE SCALE GENOMIC DNA]</scope>
    <source>
        <tissue evidence="1">Muscle</tissue>
    </source>
</reference>
<sequence length="17" mass="1963">MKRSPSADGEECRLEVR</sequence>
<evidence type="ECO:0000313" key="1">
    <source>
        <dbReference type="EMBL" id="MPC97509.1"/>
    </source>
</evidence>
<keyword evidence="2" id="KW-1185">Reference proteome</keyword>
<dbReference type="AlphaFoldDB" id="A0A5B7JRP2"/>
<evidence type="ECO:0000313" key="2">
    <source>
        <dbReference type="Proteomes" id="UP000324222"/>
    </source>
</evidence>
<dbReference type="Proteomes" id="UP000324222">
    <property type="component" value="Unassembled WGS sequence"/>
</dbReference>
<proteinExistence type="predicted"/>
<gene>
    <name evidence="1" type="ORF">E2C01_092827</name>
</gene>